<reference evidence="4 5" key="1">
    <citation type="submission" date="2024-02" db="EMBL/GenBank/DDBJ databases">
        <title>Chromosome-scale genome assembly of the rough periwinkle Littorina saxatilis.</title>
        <authorList>
            <person name="De Jode A."/>
            <person name="Faria R."/>
            <person name="Formenti G."/>
            <person name="Sims Y."/>
            <person name="Smith T.P."/>
            <person name="Tracey A."/>
            <person name="Wood J.M.D."/>
            <person name="Zagrodzka Z.B."/>
            <person name="Johannesson K."/>
            <person name="Butlin R.K."/>
            <person name="Leder E.H."/>
        </authorList>
    </citation>
    <scope>NUCLEOTIDE SEQUENCE [LARGE SCALE GENOMIC DNA]</scope>
    <source>
        <strain evidence="4">Snail1</strain>
        <tissue evidence="4">Muscle</tissue>
    </source>
</reference>
<proteinExistence type="inferred from homology"/>
<feature type="compositionally biased region" description="Polar residues" evidence="3">
    <location>
        <begin position="119"/>
        <end position="135"/>
    </location>
</feature>
<dbReference type="SMART" id="SM00320">
    <property type="entry name" value="WD40"/>
    <property type="match status" value="6"/>
</dbReference>
<keyword evidence="5" id="KW-1185">Reference proteome</keyword>
<dbReference type="GO" id="GO:0003723">
    <property type="term" value="F:RNA binding"/>
    <property type="evidence" value="ECO:0007669"/>
    <property type="project" value="TreeGrafter"/>
</dbReference>
<feature type="region of interest" description="Disordered" evidence="3">
    <location>
        <begin position="66"/>
        <end position="159"/>
    </location>
</feature>
<dbReference type="InterPro" id="IPR001680">
    <property type="entry name" value="WD40_rpt"/>
</dbReference>
<dbReference type="GO" id="GO:0030576">
    <property type="term" value="P:Cajal body organization"/>
    <property type="evidence" value="ECO:0007669"/>
    <property type="project" value="TreeGrafter"/>
</dbReference>
<sequence>MSEEEMSAQAHSQQESCPNNTGIQENPVTDPHEEVSDCVILSSADVVNKEDGHIVSADASWHYPDVSSAGEAPSATLPLPEMSVTPEHNSSELFDTSQPTNPSEPAPLHQPESGDLTHSIPTGINHSTPWTQTEPLQFAEGPDFSHQTETPQEMRERREDSIVKRAQTYFEFKERIGRLSTSCGDSYAGEVVAFCSREFSESTENYLRGCKWSPDGNVLLTNSNDNQMRVFQIPEAVINNQCDVKTELRSSLKVAETDTVFDFCWYPAMSSDSPETSLFATTCRETPIHLLSAVTGELVATYRPYNHVDEIVAAHSIGFTCDGKHLVSGFNRTLRCFDTNRPGRECVVISTIVKEKNRKGKTVSVQGQRSILSCFAAHPTDPSVMAAGAFNGDVAIYDIPSGTMTMMFEGQSGGITHVTFSKDGNYLFAGGRKNPEINCFDIRNPEKVLYVLYRYVATNQRIYFDLDRSSRYLVSGNHNGKVSVWDLQGQAHLHDGPFTPWPQLDPVINFQAHQDAVNGCSVNPKHSLLATCSGQRHFSIDILDEIVDMELDTAISTNSEIEENTLKLWNLKLPG</sequence>
<dbReference type="PANTHER" id="PTHR13211">
    <property type="entry name" value="TELOMERASE CAJAL BODY PROTEIN 1"/>
    <property type="match status" value="1"/>
</dbReference>
<dbReference type="AlphaFoldDB" id="A0AAN9G1J6"/>
<evidence type="ECO:0000313" key="4">
    <source>
        <dbReference type="EMBL" id="KAK7090560.1"/>
    </source>
</evidence>
<evidence type="ECO:0000313" key="5">
    <source>
        <dbReference type="Proteomes" id="UP001374579"/>
    </source>
</evidence>
<dbReference type="SUPFAM" id="SSF50978">
    <property type="entry name" value="WD40 repeat-like"/>
    <property type="match status" value="1"/>
</dbReference>
<feature type="region of interest" description="Disordered" evidence="3">
    <location>
        <begin position="1"/>
        <end position="37"/>
    </location>
</feature>
<feature type="compositionally biased region" description="Polar residues" evidence="3">
    <location>
        <begin position="9"/>
        <end position="27"/>
    </location>
</feature>
<dbReference type="Pfam" id="PF00400">
    <property type="entry name" value="WD40"/>
    <property type="match status" value="3"/>
</dbReference>
<name>A0AAN9G1J6_9CAEN</name>
<dbReference type="InterPro" id="IPR015943">
    <property type="entry name" value="WD40/YVTN_repeat-like_dom_sf"/>
</dbReference>
<dbReference type="EMBL" id="JBAMIC010000024">
    <property type="protein sequence ID" value="KAK7090560.1"/>
    <property type="molecule type" value="Genomic_DNA"/>
</dbReference>
<accession>A0AAN9G1J6</accession>
<evidence type="ECO:0000256" key="1">
    <source>
        <dbReference type="ARBA" id="ARBA00038279"/>
    </source>
</evidence>
<comment type="similarity">
    <text evidence="1">Belongs to the TCAB1 family.</text>
</comment>
<dbReference type="Proteomes" id="UP001374579">
    <property type="component" value="Unassembled WGS sequence"/>
</dbReference>
<dbReference type="PANTHER" id="PTHR13211:SF0">
    <property type="entry name" value="TELOMERASE CAJAL BODY PROTEIN 1"/>
    <property type="match status" value="1"/>
</dbReference>
<feature type="compositionally biased region" description="Polar residues" evidence="3">
    <location>
        <begin position="86"/>
        <end position="103"/>
    </location>
</feature>
<dbReference type="InterPro" id="IPR036322">
    <property type="entry name" value="WD40_repeat_dom_sf"/>
</dbReference>
<evidence type="ECO:0000256" key="2">
    <source>
        <dbReference type="ARBA" id="ARBA00041558"/>
    </source>
</evidence>
<protein>
    <recommendedName>
        <fullName evidence="2">WD repeat-containing protein 79</fullName>
    </recommendedName>
</protein>
<comment type="caution">
    <text evidence="4">The sequence shown here is derived from an EMBL/GenBank/DDBJ whole genome shotgun (WGS) entry which is preliminary data.</text>
</comment>
<organism evidence="4 5">
    <name type="scientific">Littorina saxatilis</name>
    <dbReference type="NCBI Taxonomy" id="31220"/>
    <lineage>
        <taxon>Eukaryota</taxon>
        <taxon>Metazoa</taxon>
        <taxon>Spiralia</taxon>
        <taxon>Lophotrochozoa</taxon>
        <taxon>Mollusca</taxon>
        <taxon>Gastropoda</taxon>
        <taxon>Caenogastropoda</taxon>
        <taxon>Littorinimorpha</taxon>
        <taxon>Littorinoidea</taxon>
        <taxon>Littorinidae</taxon>
        <taxon>Littorina</taxon>
    </lineage>
</organism>
<dbReference type="InterPro" id="IPR051150">
    <property type="entry name" value="SWT21/TCAB1_mRNA_Telomere"/>
</dbReference>
<dbReference type="Gene3D" id="2.130.10.10">
    <property type="entry name" value="YVTN repeat-like/Quinoprotein amine dehydrogenase"/>
    <property type="match status" value="2"/>
</dbReference>
<gene>
    <name evidence="4" type="ORF">V1264_010337</name>
</gene>
<dbReference type="GO" id="GO:0015030">
    <property type="term" value="C:Cajal body"/>
    <property type="evidence" value="ECO:0007669"/>
    <property type="project" value="TreeGrafter"/>
</dbReference>
<evidence type="ECO:0000256" key="3">
    <source>
        <dbReference type="SAM" id="MobiDB-lite"/>
    </source>
</evidence>